<keyword evidence="2" id="KW-0732">Signal</keyword>
<dbReference type="STRING" id="265719.SAMN04488509_1301"/>
<dbReference type="EMBL" id="FNAG01000030">
    <property type="protein sequence ID" value="SDE14890.1"/>
    <property type="molecule type" value="Genomic_DNA"/>
</dbReference>
<feature type="compositionally biased region" description="Low complexity" evidence="1">
    <location>
        <begin position="235"/>
        <end position="249"/>
    </location>
</feature>
<protein>
    <submittedName>
        <fullName evidence="4">Nidogen-like</fullName>
    </submittedName>
</protein>
<organism evidence="4 5">
    <name type="scientific">Aquimonas voraii</name>
    <dbReference type="NCBI Taxonomy" id="265719"/>
    <lineage>
        <taxon>Bacteria</taxon>
        <taxon>Pseudomonadati</taxon>
        <taxon>Pseudomonadota</taxon>
        <taxon>Gammaproteobacteria</taxon>
        <taxon>Lysobacterales</taxon>
        <taxon>Lysobacteraceae</taxon>
        <taxon>Aquimonas</taxon>
    </lineage>
</organism>
<dbReference type="Gene3D" id="2.60.40.10">
    <property type="entry name" value="Immunoglobulins"/>
    <property type="match status" value="2"/>
</dbReference>
<dbReference type="PROSITE" id="PS50853">
    <property type="entry name" value="FN3"/>
    <property type="match status" value="1"/>
</dbReference>
<dbReference type="SMART" id="SM00060">
    <property type="entry name" value="FN3"/>
    <property type="match status" value="2"/>
</dbReference>
<accession>A0A1G7AJJ8</accession>
<feature type="non-terminal residue" evidence="4">
    <location>
        <position position="870"/>
    </location>
</feature>
<dbReference type="Proteomes" id="UP000199603">
    <property type="component" value="Unassembled WGS sequence"/>
</dbReference>
<feature type="compositionally biased region" description="Polar residues" evidence="1">
    <location>
        <begin position="250"/>
        <end position="271"/>
    </location>
</feature>
<name>A0A1G7AJJ8_9GAMM</name>
<dbReference type="Pfam" id="PF06119">
    <property type="entry name" value="NIDO"/>
    <property type="match status" value="1"/>
</dbReference>
<evidence type="ECO:0000313" key="5">
    <source>
        <dbReference type="Proteomes" id="UP000199603"/>
    </source>
</evidence>
<feature type="signal peptide" evidence="2">
    <location>
        <begin position="1"/>
        <end position="16"/>
    </location>
</feature>
<keyword evidence="5" id="KW-1185">Reference proteome</keyword>
<dbReference type="InterPro" id="IPR003886">
    <property type="entry name" value="NIDO_dom"/>
</dbReference>
<evidence type="ECO:0000256" key="1">
    <source>
        <dbReference type="SAM" id="MobiDB-lite"/>
    </source>
</evidence>
<dbReference type="GO" id="GO:0007160">
    <property type="term" value="P:cell-matrix adhesion"/>
    <property type="evidence" value="ECO:0007669"/>
    <property type="project" value="InterPro"/>
</dbReference>
<feature type="region of interest" description="Disordered" evidence="1">
    <location>
        <begin position="235"/>
        <end position="287"/>
    </location>
</feature>
<evidence type="ECO:0000313" key="4">
    <source>
        <dbReference type="EMBL" id="SDE14890.1"/>
    </source>
</evidence>
<dbReference type="CDD" id="cd00063">
    <property type="entry name" value="FN3"/>
    <property type="match status" value="1"/>
</dbReference>
<feature type="chain" id="PRO_5011695271" evidence="2">
    <location>
        <begin position="17"/>
        <end position="870"/>
    </location>
</feature>
<dbReference type="AlphaFoldDB" id="A0A1G7AJJ8"/>
<gene>
    <name evidence="4" type="ORF">SAMN04488509_1301</name>
</gene>
<evidence type="ECO:0000256" key="2">
    <source>
        <dbReference type="SAM" id="SignalP"/>
    </source>
</evidence>
<dbReference type="InterPro" id="IPR013783">
    <property type="entry name" value="Ig-like_fold"/>
</dbReference>
<dbReference type="InterPro" id="IPR003961">
    <property type="entry name" value="FN3_dom"/>
</dbReference>
<proteinExistence type="predicted"/>
<sequence>MLLVLLQLMLAQGAWAAAMLSPYGATLGNITDTDDSFESVSLTGVFSNGINFGGTNYTSMSVGSNGYVTFGHDNNTYSPLGIAGYSLGPIVAVQFDDLHPGTCGDIYYNQNVAENYVVVTFDAVCPFSTPTSAGAGANTMQIVLRRIGAAGSTDFSIELRYGTLQWAGSGNNGGAFPTAGWSSGNGTAFGETPSSGTSSFLNSVNQSNIGQPGVFSWDVTGGVVQSQPTVNQTTAASGITGSTANSGGNVSSDGASTVTERGVVYSTSPSPTTANSKATTSGTTGSFSVTLTGLSPGTTYYARAYAINAIGTGYGPQVQFTTLSQTAPTVSSTTAASAIAADSASSGGNVSSDGGAAITQRGVAYATTTNPTTSNSVVTAAGTTGAFSSSLTGLSPNTTYYARAFATNAVGTSYGNQISFTTLKFDQTISFSDPGVQTYSVGGSFTASATASSGLPVTITSATTGTCTVNATSPATVMIVGAGTCTLNANQGGNGSYNAAPQASLGVTINPAPTVTTVLSTSVGAEALTNQGFSVDVQVAGADPTGDVTVYARRADNGTVASCVATLGAHSAGIASGSCSFPPSTLKPRDLVTQLVASYPGDLTDASSTSSSFAFNVARGDVAISSVVVDTSGDRDAVSGEPITVTVSLAAVGPALGPVTGDGIGAPDVTIATSESGTGCSIDWDMATSCSFVFTGVSNTSQLLRGLDDADPKLAAAAKAALLKTLTVSYAQTVDFNASGPTAADPVTVSSAPTATVLLAESESGNPNSVAGEGVRLSATVTALAPSVIPPRGRVRFTRDSTVLGTVTVSAAAGNTATAEFIAPARPVGSEIYYAFFLSNDDFVGSDDDAEHTTVQASTATMIDAVVPAT</sequence>
<dbReference type="SUPFAM" id="SSF49265">
    <property type="entry name" value="Fibronectin type III"/>
    <property type="match status" value="1"/>
</dbReference>
<feature type="compositionally biased region" description="Low complexity" evidence="1">
    <location>
        <begin position="272"/>
        <end position="287"/>
    </location>
</feature>
<feature type="domain" description="Fibronectin type-III" evidence="3">
    <location>
        <begin position="228"/>
        <end position="329"/>
    </location>
</feature>
<dbReference type="InterPro" id="IPR036116">
    <property type="entry name" value="FN3_sf"/>
</dbReference>
<dbReference type="RefSeq" id="WP_176764283.1">
    <property type="nucleotide sequence ID" value="NZ_FNAG01000030.1"/>
</dbReference>
<evidence type="ECO:0000259" key="3">
    <source>
        <dbReference type="PROSITE" id="PS50853"/>
    </source>
</evidence>
<reference evidence="4 5" key="1">
    <citation type="submission" date="2016-10" db="EMBL/GenBank/DDBJ databases">
        <authorList>
            <person name="de Groot N.N."/>
        </authorList>
    </citation>
    <scope>NUCLEOTIDE SEQUENCE [LARGE SCALE GENOMIC DNA]</scope>
    <source>
        <strain evidence="4 5">DSM 16957</strain>
    </source>
</reference>